<dbReference type="InterPro" id="IPR000531">
    <property type="entry name" value="Beta-barrel_TonB"/>
</dbReference>
<evidence type="ECO:0000259" key="17">
    <source>
        <dbReference type="Pfam" id="PF07715"/>
    </source>
</evidence>
<dbReference type="InterPro" id="IPR037066">
    <property type="entry name" value="Plug_dom_sf"/>
</dbReference>
<evidence type="ECO:0000256" key="15">
    <source>
        <dbReference type="SAM" id="SignalP"/>
    </source>
</evidence>
<dbReference type="EMBL" id="JAKGBZ010000001">
    <property type="protein sequence ID" value="MCF3945077.1"/>
    <property type="molecule type" value="Genomic_DNA"/>
</dbReference>
<evidence type="ECO:0000256" key="4">
    <source>
        <dbReference type="ARBA" id="ARBA00022496"/>
    </source>
</evidence>
<gene>
    <name evidence="18" type="ORF">L2A60_00045</name>
</gene>
<dbReference type="Gene3D" id="2.40.170.20">
    <property type="entry name" value="TonB-dependent receptor, beta-barrel domain"/>
    <property type="match status" value="1"/>
</dbReference>
<proteinExistence type="inferred from homology"/>
<evidence type="ECO:0000256" key="12">
    <source>
        <dbReference type="PROSITE-ProRule" id="PRU01360"/>
    </source>
</evidence>
<feature type="domain" description="TonB-dependent receptor-like beta-barrel" evidence="16">
    <location>
        <begin position="338"/>
        <end position="741"/>
    </location>
</feature>
<keyword evidence="9 14" id="KW-0798">TonB box</keyword>
<dbReference type="Gene3D" id="2.170.130.10">
    <property type="entry name" value="TonB-dependent receptor, plug domain"/>
    <property type="match status" value="1"/>
</dbReference>
<comment type="caution">
    <text evidence="18">The sequence shown here is derived from an EMBL/GenBank/DDBJ whole genome shotgun (WGS) entry which is preliminary data.</text>
</comment>
<evidence type="ECO:0000256" key="5">
    <source>
        <dbReference type="ARBA" id="ARBA00022692"/>
    </source>
</evidence>
<evidence type="ECO:0000256" key="7">
    <source>
        <dbReference type="ARBA" id="ARBA00023004"/>
    </source>
</evidence>
<keyword evidence="18" id="KW-0675">Receptor</keyword>
<keyword evidence="2 12" id="KW-0813">Transport</keyword>
<keyword evidence="11 12" id="KW-0998">Cell outer membrane</keyword>
<evidence type="ECO:0000256" key="6">
    <source>
        <dbReference type="ARBA" id="ARBA00022729"/>
    </source>
</evidence>
<evidence type="ECO:0000256" key="10">
    <source>
        <dbReference type="ARBA" id="ARBA00023136"/>
    </source>
</evidence>
<evidence type="ECO:0000313" key="18">
    <source>
        <dbReference type="EMBL" id="MCF3945077.1"/>
    </source>
</evidence>
<dbReference type="SUPFAM" id="SSF56935">
    <property type="entry name" value="Porins"/>
    <property type="match status" value="1"/>
</dbReference>
<dbReference type="RefSeq" id="WP_235702319.1">
    <property type="nucleotide sequence ID" value="NZ_JAKGBZ010000001.1"/>
</dbReference>
<dbReference type="Pfam" id="PF00593">
    <property type="entry name" value="TonB_dep_Rec_b-barrel"/>
    <property type="match status" value="1"/>
</dbReference>
<keyword evidence="19" id="KW-1185">Reference proteome</keyword>
<feature type="signal peptide" evidence="15">
    <location>
        <begin position="1"/>
        <end position="34"/>
    </location>
</feature>
<keyword evidence="6 15" id="KW-0732">Signal</keyword>
<dbReference type="InterPro" id="IPR039426">
    <property type="entry name" value="TonB-dep_rcpt-like"/>
</dbReference>
<protein>
    <submittedName>
        <fullName evidence="18">TonB-dependent receptor</fullName>
    </submittedName>
</protein>
<evidence type="ECO:0000256" key="3">
    <source>
        <dbReference type="ARBA" id="ARBA00022452"/>
    </source>
</evidence>
<name>A0ABS9DQS4_9PROT</name>
<dbReference type="Proteomes" id="UP001521209">
    <property type="component" value="Unassembled WGS sequence"/>
</dbReference>
<keyword evidence="10 12" id="KW-0472">Membrane</keyword>
<organism evidence="18 19">
    <name type="scientific">Acidiphilium iwatense</name>
    <dbReference type="NCBI Taxonomy" id="768198"/>
    <lineage>
        <taxon>Bacteria</taxon>
        <taxon>Pseudomonadati</taxon>
        <taxon>Pseudomonadota</taxon>
        <taxon>Alphaproteobacteria</taxon>
        <taxon>Acetobacterales</taxon>
        <taxon>Acidocellaceae</taxon>
        <taxon>Acidiphilium</taxon>
    </lineage>
</organism>
<keyword evidence="8" id="KW-0406">Ion transport</keyword>
<comment type="similarity">
    <text evidence="12 14">Belongs to the TonB-dependent receptor family.</text>
</comment>
<dbReference type="PROSITE" id="PS52016">
    <property type="entry name" value="TONB_DEPENDENT_REC_3"/>
    <property type="match status" value="1"/>
</dbReference>
<accession>A0ABS9DQS4</accession>
<sequence>MKSGFSGRRMARQGLRAALLGAASMMAMAGAAQAQAVNAGTVSASGTMNAAAAALKKTDRRLTKKQIFASGQSKAVLTRQQIQSVGPAAGAAQALSLAPGVAVRGYGGSAGTARYEFSLRGAKVGWSSVNGDAERNGITVLFDGIPMNNLTAHNGQWDSNEIPILQMISGINVINGPGNPASRWFDSIGGTVDFVPVQPTAKPDYEVGGTFGSDATYGGHFIANSGLIDGWSILLAGGYIRNDTFRVGVPGVSFHAPSESNAYFGKVTRVFDGGAISFGGYVDNNHEERPSPLFIPIAPIAGITTEGLGANAPLYSQSTSGYYSLLSPAVWFKRIQVRDYMLYGKLALDLAPDLTFHNNTWFRHGARVHYRMNNYIPGNAANTEYYYTESDTYGDQAYMDWKLPANDVKFGGYAIHQRYQPIYLGYTPSLGTNQPNPSQISNFTLYNTFLDAYIQDTITPFKGLSITPGIAGVEYQTSFYNNALGNPNNVSVTGNTQKTFTNPEPSVSVRYQPVPWGALYASYATSYQNPTDNGFGANNSNAGAVDIATLKPVKSVDYEIGAKLLFHDAGFLHNASLNINYFHDKLTNETIATYVTNFALTKFASANATLKGFNIAATADPNFHWHLFANVSFSNNIYNSYLPGGATMPLQGVPISYNPKVLASIGIDYKTFVRGILVNVGFLDQYTGSQYLFNNLTGAPSNVKQKSFNIANLSLGADIPVPQNVSRAVKVLKLAFNINNLFGTRYNPVQYISSGGYFGGNSAGTILVAPGAPRQYLVSLTAKF</sequence>
<feature type="chain" id="PRO_5045329339" evidence="15">
    <location>
        <begin position="35"/>
        <end position="784"/>
    </location>
</feature>
<reference evidence="18 19" key="1">
    <citation type="submission" date="2022-01" db="EMBL/GenBank/DDBJ databases">
        <authorList>
            <person name="Won M."/>
            <person name="Kim S.-J."/>
            <person name="Kwon S.-W."/>
        </authorList>
    </citation>
    <scope>NUCLEOTIDE SEQUENCE [LARGE SCALE GENOMIC DNA]</scope>
    <source>
        <strain evidence="18 19">KCTC 23505</strain>
    </source>
</reference>
<evidence type="ECO:0000256" key="11">
    <source>
        <dbReference type="ARBA" id="ARBA00023237"/>
    </source>
</evidence>
<evidence type="ECO:0000256" key="13">
    <source>
        <dbReference type="PROSITE-ProRule" id="PRU10144"/>
    </source>
</evidence>
<keyword evidence="3 12" id="KW-1134">Transmembrane beta strand</keyword>
<evidence type="ECO:0000256" key="8">
    <source>
        <dbReference type="ARBA" id="ARBA00023065"/>
    </source>
</evidence>
<dbReference type="InterPro" id="IPR012910">
    <property type="entry name" value="Plug_dom"/>
</dbReference>
<evidence type="ECO:0000256" key="1">
    <source>
        <dbReference type="ARBA" id="ARBA00004571"/>
    </source>
</evidence>
<evidence type="ECO:0000259" key="16">
    <source>
        <dbReference type="Pfam" id="PF00593"/>
    </source>
</evidence>
<feature type="short sequence motif" description="TonB C-terminal box" evidence="13">
    <location>
        <begin position="767"/>
        <end position="784"/>
    </location>
</feature>
<dbReference type="Pfam" id="PF07715">
    <property type="entry name" value="Plug"/>
    <property type="match status" value="1"/>
</dbReference>
<comment type="subcellular location">
    <subcellularLocation>
        <location evidence="1 12">Cell outer membrane</location>
        <topology evidence="1 12">Multi-pass membrane protein</topology>
    </subcellularLocation>
</comment>
<keyword evidence="7" id="KW-0408">Iron</keyword>
<evidence type="ECO:0000256" key="9">
    <source>
        <dbReference type="ARBA" id="ARBA00023077"/>
    </source>
</evidence>
<dbReference type="PANTHER" id="PTHR32552:SF89">
    <property type="entry name" value="CATECHOLATE SIDEROPHORE RECEPTOR FIU"/>
    <property type="match status" value="1"/>
</dbReference>
<dbReference type="InterPro" id="IPR010917">
    <property type="entry name" value="TonB_rcpt_CS"/>
</dbReference>
<keyword evidence="5 12" id="KW-0812">Transmembrane</keyword>
<feature type="domain" description="TonB-dependent receptor plug" evidence="17">
    <location>
        <begin position="70"/>
        <end position="178"/>
    </location>
</feature>
<keyword evidence="4" id="KW-0410">Iron transport</keyword>
<evidence type="ECO:0000256" key="2">
    <source>
        <dbReference type="ARBA" id="ARBA00022448"/>
    </source>
</evidence>
<evidence type="ECO:0000313" key="19">
    <source>
        <dbReference type="Proteomes" id="UP001521209"/>
    </source>
</evidence>
<dbReference type="PROSITE" id="PS01156">
    <property type="entry name" value="TONB_DEPENDENT_REC_2"/>
    <property type="match status" value="1"/>
</dbReference>
<evidence type="ECO:0000256" key="14">
    <source>
        <dbReference type="RuleBase" id="RU003357"/>
    </source>
</evidence>
<dbReference type="PANTHER" id="PTHR32552">
    <property type="entry name" value="FERRICHROME IRON RECEPTOR-RELATED"/>
    <property type="match status" value="1"/>
</dbReference>
<dbReference type="InterPro" id="IPR036942">
    <property type="entry name" value="Beta-barrel_TonB_sf"/>
</dbReference>